<comment type="caution">
    <text evidence="1">The sequence shown here is derived from an EMBL/GenBank/DDBJ whole genome shotgun (WGS) entry which is preliminary data.</text>
</comment>
<sequence length="140" mass="16030">MKERSYIAECLSPILRAFRDAFPDVKYEWIERDVKSIKEIEVSGPPYKSTERHTVDDAKKLLMMAVCSLCRILADNLDCPIEYAKKVRTFSIQSVGKGAEKILSFISSADDNTKDLREWIHLLDDDLTPVTDNDMDELSL</sequence>
<dbReference type="EMBL" id="BLAL01000047">
    <property type="protein sequence ID" value="GES80129.1"/>
    <property type="molecule type" value="Genomic_DNA"/>
</dbReference>
<evidence type="ECO:0000313" key="2">
    <source>
        <dbReference type="Proteomes" id="UP000615446"/>
    </source>
</evidence>
<organism evidence="1 2">
    <name type="scientific">Rhizophagus clarus</name>
    <dbReference type="NCBI Taxonomy" id="94130"/>
    <lineage>
        <taxon>Eukaryota</taxon>
        <taxon>Fungi</taxon>
        <taxon>Fungi incertae sedis</taxon>
        <taxon>Mucoromycota</taxon>
        <taxon>Glomeromycotina</taxon>
        <taxon>Glomeromycetes</taxon>
        <taxon>Glomerales</taxon>
        <taxon>Glomeraceae</taxon>
        <taxon>Rhizophagus</taxon>
    </lineage>
</organism>
<reference evidence="1" key="1">
    <citation type="submission" date="2019-10" db="EMBL/GenBank/DDBJ databases">
        <title>Conservation and host-specific expression of non-tandemly repeated heterogenous ribosome RNA gene in arbuscular mycorrhizal fungi.</title>
        <authorList>
            <person name="Maeda T."/>
            <person name="Kobayashi Y."/>
            <person name="Nakagawa T."/>
            <person name="Ezawa T."/>
            <person name="Yamaguchi K."/>
            <person name="Bino T."/>
            <person name="Nishimoto Y."/>
            <person name="Shigenobu S."/>
            <person name="Kawaguchi M."/>
        </authorList>
    </citation>
    <scope>NUCLEOTIDE SEQUENCE</scope>
    <source>
        <strain evidence="1">HR1</strain>
    </source>
</reference>
<name>A0A8H3L6M4_9GLOM</name>
<evidence type="ECO:0000313" key="1">
    <source>
        <dbReference type="EMBL" id="GES80129.1"/>
    </source>
</evidence>
<dbReference type="AlphaFoldDB" id="A0A8H3L6M4"/>
<proteinExistence type="predicted"/>
<gene>
    <name evidence="1" type="ORF">RCL2_000742400</name>
</gene>
<dbReference type="OrthoDB" id="2404656at2759"/>
<protein>
    <submittedName>
        <fullName evidence="1">Uncharacterized protein</fullName>
    </submittedName>
</protein>
<accession>A0A8H3L6M4</accession>
<dbReference type="Proteomes" id="UP000615446">
    <property type="component" value="Unassembled WGS sequence"/>
</dbReference>